<reference evidence="2" key="1">
    <citation type="journal article" date="2015" name="Nat. Genet.">
        <title>The genome and transcriptome of the zoonotic hookworm Ancylostoma ceylanicum identify infection-specific gene families.</title>
        <authorList>
            <person name="Schwarz E.M."/>
            <person name="Hu Y."/>
            <person name="Antoshechkin I."/>
            <person name="Miller M.M."/>
            <person name="Sternberg P.W."/>
            <person name="Aroian R.V."/>
        </authorList>
    </citation>
    <scope>NUCLEOTIDE SEQUENCE</scope>
    <source>
        <strain evidence="2">HY135</strain>
    </source>
</reference>
<proteinExistence type="predicted"/>
<accession>A0A016WFA8</accession>
<dbReference type="EMBL" id="JARK01000353">
    <property type="protein sequence ID" value="EYC37967.1"/>
    <property type="molecule type" value="Genomic_DNA"/>
</dbReference>
<organism evidence="1 2">
    <name type="scientific">Ancylostoma ceylanicum</name>
    <dbReference type="NCBI Taxonomy" id="53326"/>
    <lineage>
        <taxon>Eukaryota</taxon>
        <taxon>Metazoa</taxon>
        <taxon>Ecdysozoa</taxon>
        <taxon>Nematoda</taxon>
        <taxon>Chromadorea</taxon>
        <taxon>Rhabditida</taxon>
        <taxon>Rhabditina</taxon>
        <taxon>Rhabditomorpha</taxon>
        <taxon>Strongyloidea</taxon>
        <taxon>Ancylostomatidae</taxon>
        <taxon>Ancylostomatinae</taxon>
        <taxon>Ancylostoma</taxon>
    </lineage>
</organism>
<keyword evidence="2" id="KW-1185">Reference proteome</keyword>
<evidence type="ECO:0000313" key="1">
    <source>
        <dbReference type="EMBL" id="EYC37967.1"/>
    </source>
</evidence>
<feature type="non-terminal residue" evidence="1">
    <location>
        <position position="1"/>
    </location>
</feature>
<protein>
    <submittedName>
        <fullName evidence="1">Uncharacterized protein</fullName>
    </submittedName>
</protein>
<evidence type="ECO:0000313" key="2">
    <source>
        <dbReference type="Proteomes" id="UP000024635"/>
    </source>
</evidence>
<dbReference type="Proteomes" id="UP000024635">
    <property type="component" value="Unassembled WGS sequence"/>
</dbReference>
<comment type="caution">
    <text evidence="1">The sequence shown here is derived from an EMBL/GenBank/DDBJ whole genome shotgun (WGS) entry which is preliminary data.</text>
</comment>
<name>A0A016WFA8_9BILA</name>
<sequence length="42" mass="4940">TMQGKSKETGRRCSSRRLLLKADYLNRFEIFPNLDYDNSADE</sequence>
<gene>
    <name evidence="1" type="primary">Acey_s0753.g2068</name>
    <name evidence="1" type="ORF">Y032_0753g2068</name>
</gene>
<dbReference type="AlphaFoldDB" id="A0A016WFA8"/>